<dbReference type="EMBL" id="PFLC01000029">
    <property type="protein sequence ID" value="PIY62726.1"/>
    <property type="molecule type" value="Genomic_DNA"/>
</dbReference>
<evidence type="ECO:0000313" key="13">
    <source>
        <dbReference type="Proteomes" id="UP000230973"/>
    </source>
</evidence>
<dbReference type="InterPro" id="IPR044068">
    <property type="entry name" value="CB"/>
</dbReference>
<dbReference type="GO" id="GO:0003677">
    <property type="term" value="F:DNA binding"/>
    <property type="evidence" value="ECO:0007669"/>
    <property type="project" value="UniProtKB-UniRule"/>
</dbReference>
<keyword evidence="8" id="KW-0131">Cell cycle</keyword>
<evidence type="ECO:0000256" key="7">
    <source>
        <dbReference type="ARBA" id="ARBA00023172"/>
    </source>
</evidence>
<dbReference type="GO" id="GO:0015074">
    <property type="term" value="P:DNA integration"/>
    <property type="evidence" value="ECO:0007669"/>
    <property type="project" value="UniProtKB-KW"/>
</dbReference>
<feature type="domain" description="Tyr recombinase" evidence="10">
    <location>
        <begin position="113"/>
        <end position="309"/>
    </location>
</feature>
<evidence type="ECO:0000259" key="10">
    <source>
        <dbReference type="PROSITE" id="PS51898"/>
    </source>
</evidence>
<evidence type="ECO:0000256" key="5">
    <source>
        <dbReference type="ARBA" id="ARBA00022908"/>
    </source>
</evidence>
<sequence>MSQQKTIKLIGEFLTYLEVERNRSERTVRNYDFYLRRFFEWSKWPTASGITLDMVRNFRVWLNRLKDDRGNTLKKNTQNYHLIALRSFLKYLAKRDIRTLAPEKIELARMPERTVDFLEPNELDRLMEAPVSDAGGLVRVAASLPLIKLRDKAILEMLFSTGLRVSELAGLTKEMVNLEREEFTVRGKGDKPRIVFISNQARYWLKEYLNRRHDIEEFLFVSHDRAAKGRDAERSLTPRSIQRIVEGYARKAGITKRITPHVLRHTFATDLLRNGADIRSVQSMLGHSSITTTQIYTHITDERLHEVYDAYHGVSKRGRKAGRRQLEKD</sequence>
<dbReference type="GO" id="GO:0005737">
    <property type="term" value="C:cytoplasm"/>
    <property type="evidence" value="ECO:0007669"/>
    <property type="project" value="UniProtKB-SubCell"/>
</dbReference>
<keyword evidence="3" id="KW-0132">Cell division</keyword>
<protein>
    <recommendedName>
        <fullName evidence="14">Tyrosine recombinase XerC</fullName>
    </recommendedName>
</protein>
<dbReference type="PANTHER" id="PTHR30349:SF77">
    <property type="entry name" value="TYROSINE RECOMBINASE XERC"/>
    <property type="match status" value="1"/>
</dbReference>
<organism evidence="12 13">
    <name type="scientific">Candidatus Uhrbacteria bacterium CG_4_10_14_0_8_um_filter_58_22</name>
    <dbReference type="NCBI Taxonomy" id="1975029"/>
    <lineage>
        <taxon>Bacteria</taxon>
        <taxon>Candidatus Uhriibacteriota</taxon>
    </lineage>
</organism>
<keyword evidence="5" id="KW-0229">DNA integration</keyword>
<keyword evidence="7" id="KW-0233">DNA recombination</keyword>
<evidence type="ECO:0000256" key="2">
    <source>
        <dbReference type="ARBA" id="ARBA00022490"/>
    </source>
</evidence>
<evidence type="ECO:0000259" key="11">
    <source>
        <dbReference type="PROSITE" id="PS51900"/>
    </source>
</evidence>
<evidence type="ECO:0000256" key="6">
    <source>
        <dbReference type="ARBA" id="ARBA00023125"/>
    </source>
</evidence>
<dbReference type="Proteomes" id="UP000230973">
    <property type="component" value="Unassembled WGS sequence"/>
</dbReference>
<dbReference type="PANTHER" id="PTHR30349">
    <property type="entry name" value="PHAGE INTEGRASE-RELATED"/>
    <property type="match status" value="1"/>
</dbReference>
<dbReference type="AlphaFoldDB" id="A0A2M7Q9Z6"/>
<dbReference type="Pfam" id="PF02899">
    <property type="entry name" value="Phage_int_SAM_1"/>
    <property type="match status" value="1"/>
</dbReference>
<dbReference type="GO" id="GO:0051301">
    <property type="term" value="P:cell division"/>
    <property type="evidence" value="ECO:0007669"/>
    <property type="project" value="UniProtKB-KW"/>
</dbReference>
<keyword evidence="4" id="KW-0159">Chromosome partition</keyword>
<dbReference type="GO" id="GO:0007059">
    <property type="term" value="P:chromosome segregation"/>
    <property type="evidence" value="ECO:0007669"/>
    <property type="project" value="UniProtKB-KW"/>
</dbReference>
<dbReference type="Gene3D" id="1.10.150.130">
    <property type="match status" value="1"/>
</dbReference>
<dbReference type="NCBIfam" id="NF040815">
    <property type="entry name" value="recomb_XerA_Arch"/>
    <property type="match status" value="1"/>
</dbReference>
<dbReference type="SUPFAM" id="SSF56349">
    <property type="entry name" value="DNA breaking-rejoining enzymes"/>
    <property type="match status" value="1"/>
</dbReference>
<dbReference type="InterPro" id="IPR002104">
    <property type="entry name" value="Integrase_catalytic"/>
</dbReference>
<name>A0A2M7Q9Z6_9BACT</name>
<keyword evidence="2" id="KW-0963">Cytoplasm</keyword>
<dbReference type="GO" id="GO:0006310">
    <property type="term" value="P:DNA recombination"/>
    <property type="evidence" value="ECO:0007669"/>
    <property type="project" value="UniProtKB-KW"/>
</dbReference>
<comment type="caution">
    <text evidence="12">The sequence shown here is derived from an EMBL/GenBank/DDBJ whole genome shotgun (WGS) entry which is preliminary data.</text>
</comment>
<comment type="subcellular location">
    <subcellularLocation>
        <location evidence="1">Cytoplasm</location>
    </subcellularLocation>
</comment>
<dbReference type="Pfam" id="PF00589">
    <property type="entry name" value="Phage_integrase"/>
    <property type="match status" value="1"/>
</dbReference>
<dbReference type="Gene3D" id="1.10.443.10">
    <property type="entry name" value="Intergrase catalytic core"/>
    <property type="match status" value="1"/>
</dbReference>
<evidence type="ECO:0000256" key="8">
    <source>
        <dbReference type="ARBA" id="ARBA00023306"/>
    </source>
</evidence>
<gene>
    <name evidence="12" type="ORF">COY93_02500</name>
</gene>
<dbReference type="PROSITE" id="PS51898">
    <property type="entry name" value="TYR_RECOMBINASE"/>
    <property type="match status" value="1"/>
</dbReference>
<evidence type="ECO:0000256" key="9">
    <source>
        <dbReference type="PROSITE-ProRule" id="PRU01248"/>
    </source>
</evidence>
<evidence type="ECO:0008006" key="14">
    <source>
        <dbReference type="Google" id="ProtNLM"/>
    </source>
</evidence>
<dbReference type="InterPro" id="IPR010998">
    <property type="entry name" value="Integrase_recombinase_N"/>
</dbReference>
<proteinExistence type="predicted"/>
<dbReference type="InterPro" id="IPR050090">
    <property type="entry name" value="Tyrosine_recombinase_XerCD"/>
</dbReference>
<evidence type="ECO:0000256" key="3">
    <source>
        <dbReference type="ARBA" id="ARBA00022618"/>
    </source>
</evidence>
<dbReference type="InterPro" id="IPR004107">
    <property type="entry name" value="Integrase_SAM-like_N"/>
</dbReference>
<evidence type="ECO:0000313" key="12">
    <source>
        <dbReference type="EMBL" id="PIY62726.1"/>
    </source>
</evidence>
<evidence type="ECO:0000256" key="1">
    <source>
        <dbReference type="ARBA" id="ARBA00004496"/>
    </source>
</evidence>
<accession>A0A2M7Q9Z6</accession>
<dbReference type="PROSITE" id="PS51900">
    <property type="entry name" value="CB"/>
    <property type="match status" value="1"/>
</dbReference>
<feature type="domain" description="Core-binding (CB)" evidence="11">
    <location>
        <begin position="4"/>
        <end position="93"/>
    </location>
</feature>
<reference evidence="13" key="1">
    <citation type="submission" date="2017-09" db="EMBL/GenBank/DDBJ databases">
        <title>Depth-based differentiation of microbial function through sediment-hosted aquifers and enrichment of novel symbionts in the deep terrestrial subsurface.</title>
        <authorList>
            <person name="Probst A.J."/>
            <person name="Ladd B."/>
            <person name="Jarett J.K."/>
            <person name="Geller-Mcgrath D.E."/>
            <person name="Sieber C.M.K."/>
            <person name="Emerson J.B."/>
            <person name="Anantharaman K."/>
            <person name="Thomas B.C."/>
            <person name="Malmstrom R."/>
            <person name="Stieglmeier M."/>
            <person name="Klingl A."/>
            <person name="Woyke T."/>
            <person name="Ryan C.M."/>
            <person name="Banfield J.F."/>
        </authorList>
    </citation>
    <scope>NUCLEOTIDE SEQUENCE [LARGE SCALE GENOMIC DNA]</scope>
</reference>
<dbReference type="CDD" id="cd00798">
    <property type="entry name" value="INT_XerDC_C"/>
    <property type="match status" value="1"/>
</dbReference>
<dbReference type="InterPro" id="IPR011010">
    <property type="entry name" value="DNA_brk_join_enz"/>
</dbReference>
<evidence type="ECO:0000256" key="4">
    <source>
        <dbReference type="ARBA" id="ARBA00022829"/>
    </source>
</evidence>
<dbReference type="InterPro" id="IPR013762">
    <property type="entry name" value="Integrase-like_cat_sf"/>
</dbReference>
<keyword evidence="6 9" id="KW-0238">DNA-binding</keyword>